<feature type="domain" description="Endoribonuclease L-PSP/chorismate mutase-like" evidence="1">
    <location>
        <begin position="6"/>
        <end position="142"/>
    </location>
</feature>
<dbReference type="InterPro" id="IPR013813">
    <property type="entry name" value="Endoribo_LPSP/chorism_mut-like"/>
</dbReference>
<dbReference type="RefSeq" id="WP_249058158.1">
    <property type="nucleotide sequence ID" value="NZ_JALZWP010000007.1"/>
</dbReference>
<dbReference type="Pfam" id="PF14588">
    <property type="entry name" value="YjgF_endoribonc"/>
    <property type="match status" value="1"/>
</dbReference>
<dbReference type="InterPro" id="IPR035959">
    <property type="entry name" value="RutC-like_sf"/>
</dbReference>
<keyword evidence="3" id="KW-1185">Reference proteome</keyword>
<name>A0ABT0M1U2_9RHOB</name>
<evidence type="ECO:0000313" key="3">
    <source>
        <dbReference type="Proteomes" id="UP001202550"/>
    </source>
</evidence>
<dbReference type="SUPFAM" id="SSF55298">
    <property type="entry name" value="YjgF-like"/>
    <property type="match status" value="1"/>
</dbReference>
<proteinExistence type="predicted"/>
<dbReference type="PANTHER" id="PTHR43760:SF1">
    <property type="entry name" value="ENDORIBONUCLEASE L-PSP_CHORISMATE MUTASE-LIKE DOMAIN-CONTAINING PROTEIN"/>
    <property type="match status" value="1"/>
</dbReference>
<organism evidence="2 3">
    <name type="scientific">Roseinatronobacter domitianus</name>
    <dbReference type="NCBI Taxonomy" id="2940293"/>
    <lineage>
        <taxon>Bacteria</taxon>
        <taxon>Pseudomonadati</taxon>
        <taxon>Pseudomonadota</taxon>
        <taxon>Alphaproteobacteria</taxon>
        <taxon>Rhodobacterales</taxon>
        <taxon>Paracoccaceae</taxon>
        <taxon>Roseinatronobacter</taxon>
    </lineage>
</organism>
<sequence>MSNPIESRIAELGLTLPDAPAPAANYVPFVQSGSLVFISGQISSGPDGLICGTLGVDTSVEDGVNAARACGLALISQLRAACGGDLTRVKRVVKLTGFVNCAADFTDQPKVVNGCSDLMVAVFGEAGRHARAAVGAPSLPLGVAVEIEGIFEIA</sequence>
<evidence type="ECO:0000259" key="1">
    <source>
        <dbReference type="Pfam" id="PF14588"/>
    </source>
</evidence>
<comment type="caution">
    <text evidence="2">The sequence shown here is derived from an EMBL/GenBank/DDBJ whole genome shotgun (WGS) entry which is preliminary data.</text>
</comment>
<dbReference type="Gene3D" id="3.30.1330.40">
    <property type="entry name" value="RutC-like"/>
    <property type="match status" value="1"/>
</dbReference>
<protein>
    <submittedName>
        <fullName evidence="2">RidA family protein</fullName>
    </submittedName>
</protein>
<accession>A0ABT0M1U2</accession>
<dbReference type="CDD" id="cd02199">
    <property type="entry name" value="YjgF_YER057c_UK114_like_1"/>
    <property type="match status" value="1"/>
</dbReference>
<gene>
    <name evidence="2" type="ORF">M3N55_08790</name>
</gene>
<reference evidence="2 3" key="1">
    <citation type="submission" date="2022-05" db="EMBL/GenBank/DDBJ databases">
        <title>Seasonal and diel survey of microbial diversity of the Tyrrhenian coast.</title>
        <authorList>
            <person name="Gattoni G."/>
            <person name="Corral P."/>
        </authorList>
    </citation>
    <scope>NUCLEOTIDE SEQUENCE [LARGE SCALE GENOMIC DNA]</scope>
    <source>
        <strain evidence="2 3">V10</strain>
    </source>
</reference>
<dbReference type="EMBL" id="JALZWP010000007">
    <property type="protein sequence ID" value="MCL1628827.1"/>
    <property type="molecule type" value="Genomic_DNA"/>
</dbReference>
<evidence type="ECO:0000313" key="2">
    <source>
        <dbReference type="EMBL" id="MCL1628827.1"/>
    </source>
</evidence>
<dbReference type="PANTHER" id="PTHR43760">
    <property type="entry name" value="ENDORIBONUCLEASE-RELATED"/>
    <property type="match status" value="1"/>
</dbReference>
<dbReference type="Proteomes" id="UP001202550">
    <property type="component" value="Unassembled WGS sequence"/>
</dbReference>